<dbReference type="CDD" id="cd00093">
    <property type="entry name" value="HTH_XRE"/>
    <property type="match status" value="1"/>
</dbReference>
<sequence length="287" mass="32863">MSPRDPASPASSEAGRVHPGQREFAANLRTLCSYYRSVADVCRKLNLNRAQFNRYLNGTSKPSSHTLERICDFFGVEAAEIYLPRDHFRQIVQVRPRQRAERAVYADHVSRLQQQTAGKMDKYLGFYYEYYKSMSAPGKVVRGLVRVFAHEGGVYHERLERFAEHTLDGLYKCRYIGSTFYLNDRLFLVDYEALAGNEMVQTVLFPTYKNKVARLTGLMLGVASNNQRSIACARVLFEYLGTQVDVRRALRTCGLFDPHEGGIDPAILKIIDNTPHKNQHHFYTIPL</sequence>
<name>A0A6B3SSY8_9BURK</name>
<dbReference type="Pfam" id="PF13443">
    <property type="entry name" value="HTH_26"/>
    <property type="match status" value="1"/>
</dbReference>
<proteinExistence type="predicted"/>
<comment type="caution">
    <text evidence="2">The sequence shown here is derived from an EMBL/GenBank/DDBJ whole genome shotgun (WGS) entry which is preliminary data.</text>
</comment>
<organism evidence="2 3">
    <name type="scientific">Noviherbaspirillum galbum</name>
    <dbReference type="NCBI Taxonomy" id="2709383"/>
    <lineage>
        <taxon>Bacteria</taxon>
        <taxon>Pseudomonadati</taxon>
        <taxon>Pseudomonadota</taxon>
        <taxon>Betaproteobacteria</taxon>
        <taxon>Burkholderiales</taxon>
        <taxon>Oxalobacteraceae</taxon>
        <taxon>Noviherbaspirillum</taxon>
    </lineage>
</organism>
<accession>A0A6B3SSY8</accession>
<dbReference type="RefSeq" id="WP_163967819.1">
    <property type="nucleotide sequence ID" value="NZ_JAAIVB010000077.1"/>
</dbReference>
<dbReference type="SUPFAM" id="SSF47413">
    <property type="entry name" value="lambda repressor-like DNA-binding domains"/>
    <property type="match status" value="1"/>
</dbReference>
<gene>
    <name evidence="2" type="ORF">G3574_22615</name>
</gene>
<dbReference type="GO" id="GO:0003677">
    <property type="term" value="F:DNA binding"/>
    <property type="evidence" value="ECO:0007669"/>
    <property type="project" value="InterPro"/>
</dbReference>
<keyword evidence="3" id="KW-1185">Reference proteome</keyword>
<dbReference type="PROSITE" id="PS50943">
    <property type="entry name" value="HTH_CROC1"/>
    <property type="match status" value="1"/>
</dbReference>
<dbReference type="SMART" id="SM00530">
    <property type="entry name" value="HTH_XRE"/>
    <property type="match status" value="1"/>
</dbReference>
<dbReference type="EMBL" id="JAAIVB010000077">
    <property type="protein sequence ID" value="NEX63883.1"/>
    <property type="molecule type" value="Genomic_DNA"/>
</dbReference>
<evidence type="ECO:0000313" key="3">
    <source>
        <dbReference type="Proteomes" id="UP000482155"/>
    </source>
</evidence>
<reference evidence="2 3" key="1">
    <citation type="submission" date="2020-02" db="EMBL/GenBank/DDBJ databases">
        <authorList>
            <person name="Kim M.K."/>
        </authorList>
    </citation>
    <scope>NUCLEOTIDE SEQUENCE [LARGE SCALE GENOMIC DNA]</scope>
    <source>
        <strain evidence="2 3">17J57-3</strain>
    </source>
</reference>
<dbReference type="InterPro" id="IPR001387">
    <property type="entry name" value="Cro/C1-type_HTH"/>
</dbReference>
<evidence type="ECO:0000259" key="1">
    <source>
        <dbReference type="PROSITE" id="PS50943"/>
    </source>
</evidence>
<feature type="domain" description="HTH cro/C1-type" evidence="1">
    <location>
        <begin position="37"/>
        <end position="81"/>
    </location>
</feature>
<protein>
    <submittedName>
        <fullName evidence="2">Helix-turn-helix transcriptional regulator</fullName>
    </submittedName>
</protein>
<dbReference type="Gene3D" id="1.10.260.40">
    <property type="entry name" value="lambda repressor-like DNA-binding domains"/>
    <property type="match status" value="1"/>
</dbReference>
<dbReference type="AlphaFoldDB" id="A0A6B3SSY8"/>
<dbReference type="InterPro" id="IPR010982">
    <property type="entry name" value="Lambda_DNA-bd_dom_sf"/>
</dbReference>
<evidence type="ECO:0000313" key="2">
    <source>
        <dbReference type="EMBL" id="NEX63883.1"/>
    </source>
</evidence>
<dbReference type="Proteomes" id="UP000482155">
    <property type="component" value="Unassembled WGS sequence"/>
</dbReference>